<dbReference type="OrthoDB" id="153872at2759"/>
<dbReference type="AlphaFoldDB" id="A0A2C9V5F5"/>
<evidence type="ECO:0000256" key="8">
    <source>
        <dbReference type="ARBA" id="ARBA00023242"/>
    </source>
</evidence>
<keyword evidence="3" id="KW-0677">Repeat</keyword>
<keyword evidence="12" id="KW-1185">Reference proteome</keyword>
<gene>
    <name evidence="11" type="ORF">MANES_10G121700v8</name>
</gene>
<dbReference type="Gene3D" id="3.30.160.60">
    <property type="entry name" value="Classic Zinc Finger"/>
    <property type="match status" value="1"/>
</dbReference>
<dbReference type="PANTHER" id="PTHR31832">
    <property type="entry name" value="B-BOX ZINC FINGER PROTEIN 22"/>
    <property type="match status" value="1"/>
</dbReference>
<dbReference type="CDD" id="cd19821">
    <property type="entry name" value="Bbox1_BBX-like"/>
    <property type="match status" value="2"/>
</dbReference>
<keyword evidence="6" id="KW-0805">Transcription regulation</keyword>
<dbReference type="InterPro" id="IPR049808">
    <property type="entry name" value="CONSTANS-like_Bbox1"/>
</dbReference>
<evidence type="ECO:0000256" key="6">
    <source>
        <dbReference type="ARBA" id="ARBA00023015"/>
    </source>
</evidence>
<feature type="domain" description="B box-type" evidence="10">
    <location>
        <begin position="1"/>
        <end position="47"/>
    </location>
</feature>
<evidence type="ECO:0000256" key="1">
    <source>
        <dbReference type="ARBA" id="ARBA00004123"/>
    </source>
</evidence>
<dbReference type="Pfam" id="PF00643">
    <property type="entry name" value="zf-B_box"/>
    <property type="match status" value="1"/>
</dbReference>
<evidence type="ECO:0000256" key="9">
    <source>
        <dbReference type="PROSITE-ProRule" id="PRU00024"/>
    </source>
</evidence>
<proteinExistence type="predicted"/>
<keyword evidence="2" id="KW-0479">Metal-binding</keyword>
<keyword evidence="8" id="KW-0539">Nucleus</keyword>
<dbReference type="SMR" id="A0A2C9V5F5"/>
<dbReference type="Gramene" id="Manes.10G121700.1.v8.1">
    <property type="protein sequence ID" value="Manes.10G121700.1.v8.1.CDS"/>
    <property type="gene ID" value="Manes.10G121700.v8.1"/>
</dbReference>
<dbReference type="PANTHER" id="PTHR31832:SF63">
    <property type="entry name" value="B-BOX ZINC FINGER PROTEIN 23"/>
    <property type="match status" value="1"/>
</dbReference>
<reference evidence="12" key="1">
    <citation type="journal article" date="2016" name="Nat. Biotechnol.">
        <title>Sequencing wild and cultivated cassava and related species reveals extensive interspecific hybridization and genetic diversity.</title>
        <authorList>
            <person name="Bredeson J.V."/>
            <person name="Lyons J.B."/>
            <person name="Prochnik S.E."/>
            <person name="Wu G.A."/>
            <person name="Ha C.M."/>
            <person name="Edsinger-Gonzales E."/>
            <person name="Grimwood J."/>
            <person name="Schmutz J."/>
            <person name="Rabbi I.Y."/>
            <person name="Egesi C."/>
            <person name="Nauluvula P."/>
            <person name="Lebot V."/>
            <person name="Ndunguru J."/>
            <person name="Mkamilo G."/>
            <person name="Bart R.S."/>
            <person name="Setter T.L."/>
            <person name="Gleadow R.M."/>
            <person name="Kulakow P."/>
            <person name="Ferguson M.E."/>
            <person name="Rounsley S."/>
            <person name="Rokhsar D.S."/>
        </authorList>
    </citation>
    <scope>NUCLEOTIDE SEQUENCE [LARGE SCALE GENOMIC DNA]</scope>
    <source>
        <strain evidence="12">cv. AM560-2</strain>
    </source>
</reference>
<dbReference type="Proteomes" id="UP000091857">
    <property type="component" value="Chromosome 10"/>
</dbReference>
<feature type="domain" description="B box-type" evidence="10">
    <location>
        <begin position="55"/>
        <end position="102"/>
    </location>
</feature>
<dbReference type="PROSITE" id="PS50119">
    <property type="entry name" value="ZF_BBOX"/>
    <property type="match status" value="2"/>
</dbReference>
<dbReference type="SMART" id="SM00336">
    <property type="entry name" value="BBOX"/>
    <property type="match status" value="2"/>
</dbReference>
<comment type="subcellular location">
    <subcellularLocation>
        <location evidence="1">Nucleus</location>
    </subcellularLocation>
</comment>
<organism evidence="11 12">
    <name type="scientific">Manihot esculenta</name>
    <name type="common">Cassava</name>
    <name type="synonym">Jatropha manihot</name>
    <dbReference type="NCBI Taxonomy" id="3983"/>
    <lineage>
        <taxon>Eukaryota</taxon>
        <taxon>Viridiplantae</taxon>
        <taxon>Streptophyta</taxon>
        <taxon>Embryophyta</taxon>
        <taxon>Tracheophyta</taxon>
        <taxon>Spermatophyta</taxon>
        <taxon>Magnoliopsida</taxon>
        <taxon>eudicotyledons</taxon>
        <taxon>Gunneridae</taxon>
        <taxon>Pentapetalae</taxon>
        <taxon>rosids</taxon>
        <taxon>fabids</taxon>
        <taxon>Malpighiales</taxon>
        <taxon>Euphorbiaceae</taxon>
        <taxon>Crotonoideae</taxon>
        <taxon>Manihoteae</taxon>
        <taxon>Manihot</taxon>
    </lineage>
</organism>
<evidence type="ECO:0000313" key="11">
    <source>
        <dbReference type="EMBL" id="OAY39784.1"/>
    </source>
</evidence>
<protein>
    <recommendedName>
        <fullName evidence="10">B box-type domain-containing protein</fullName>
    </recommendedName>
</protein>
<keyword evidence="4 9" id="KW-0863">Zinc-finger</keyword>
<dbReference type="SUPFAM" id="SSF57845">
    <property type="entry name" value="B-box zinc-binding domain"/>
    <property type="match status" value="1"/>
</dbReference>
<dbReference type="EMBL" id="CM004396">
    <property type="protein sequence ID" value="OAY39784.1"/>
    <property type="molecule type" value="Genomic_DNA"/>
</dbReference>
<dbReference type="InterPro" id="IPR000315">
    <property type="entry name" value="Znf_B-box"/>
</dbReference>
<dbReference type="InterPro" id="IPR051979">
    <property type="entry name" value="B-box_zinc_finger"/>
</dbReference>
<dbReference type="GO" id="GO:0005634">
    <property type="term" value="C:nucleus"/>
    <property type="evidence" value="ECO:0000318"/>
    <property type="project" value="GO_Central"/>
</dbReference>
<accession>A0A2C9V5F5</accession>
<keyword evidence="5" id="KW-0862">Zinc</keyword>
<comment type="caution">
    <text evidence="11">The sequence shown here is derived from an EMBL/GenBank/DDBJ whole genome shotgun (WGS) entry which is preliminary data.</text>
</comment>
<evidence type="ECO:0000256" key="7">
    <source>
        <dbReference type="ARBA" id="ARBA00023163"/>
    </source>
</evidence>
<dbReference type="GO" id="GO:0009640">
    <property type="term" value="P:photomorphogenesis"/>
    <property type="evidence" value="ECO:0000318"/>
    <property type="project" value="GO_Central"/>
</dbReference>
<evidence type="ECO:0000256" key="5">
    <source>
        <dbReference type="ARBA" id="ARBA00022833"/>
    </source>
</evidence>
<evidence type="ECO:0000259" key="10">
    <source>
        <dbReference type="PROSITE" id="PS50119"/>
    </source>
</evidence>
<dbReference type="GO" id="GO:0008270">
    <property type="term" value="F:zinc ion binding"/>
    <property type="evidence" value="ECO:0007669"/>
    <property type="project" value="UniProtKB-KW"/>
</dbReference>
<evidence type="ECO:0000313" key="12">
    <source>
        <dbReference type="Proteomes" id="UP000091857"/>
    </source>
</evidence>
<name>A0A2C9V5F5_MANES</name>
<sequence>MKIQCDICRQAEAELLCCADEAVLCKRCDEEVHAANKLSQKHQRLFLLKDSSSCSQLPLCDTCQEKKGYLFCLEDRALLCKQCDISTHSTSPYAMSHQRFLISGIKVTLESSAEHSRDQHSRMQMSMESSFYSPPAKESLAAIMMDSEAPSTETMNEIFENTDFSFYDFSEVGSSKIN</sequence>
<evidence type="ECO:0000256" key="3">
    <source>
        <dbReference type="ARBA" id="ARBA00022737"/>
    </source>
</evidence>
<dbReference type="GO" id="GO:0006355">
    <property type="term" value="P:regulation of DNA-templated transcription"/>
    <property type="evidence" value="ECO:0000318"/>
    <property type="project" value="GO_Central"/>
</dbReference>
<keyword evidence="7" id="KW-0804">Transcription</keyword>
<evidence type="ECO:0000256" key="4">
    <source>
        <dbReference type="ARBA" id="ARBA00022771"/>
    </source>
</evidence>
<evidence type="ECO:0000256" key="2">
    <source>
        <dbReference type="ARBA" id="ARBA00022723"/>
    </source>
</evidence>